<evidence type="ECO:0000256" key="6">
    <source>
        <dbReference type="ARBA" id="ARBA00020653"/>
    </source>
</evidence>
<accession>A0A1H9DRM0</accession>
<evidence type="ECO:0000313" key="19">
    <source>
        <dbReference type="Proteomes" id="UP000199427"/>
    </source>
</evidence>
<evidence type="ECO:0000256" key="9">
    <source>
        <dbReference type="ARBA" id="ARBA00022822"/>
    </source>
</evidence>
<dbReference type="InterPro" id="IPR015890">
    <property type="entry name" value="Chorismate_C"/>
</dbReference>
<keyword evidence="8 15" id="KW-0479">Metal-binding</keyword>
<name>A0A1H9DRM0_9BACI</name>
<evidence type="ECO:0000256" key="1">
    <source>
        <dbReference type="ARBA" id="ARBA00001946"/>
    </source>
</evidence>
<dbReference type="InterPro" id="IPR005801">
    <property type="entry name" value="ADC_synthase"/>
</dbReference>
<dbReference type="SUPFAM" id="SSF56322">
    <property type="entry name" value="ADC synthase"/>
    <property type="match status" value="1"/>
</dbReference>
<dbReference type="Pfam" id="PF04715">
    <property type="entry name" value="Anth_synt_I_N"/>
    <property type="match status" value="1"/>
</dbReference>
<dbReference type="GO" id="GO:0000162">
    <property type="term" value="P:L-tryptophan biosynthetic process"/>
    <property type="evidence" value="ECO:0007669"/>
    <property type="project" value="UniProtKB-UniPathway"/>
</dbReference>
<evidence type="ECO:0000259" key="17">
    <source>
        <dbReference type="Pfam" id="PF04715"/>
    </source>
</evidence>
<evidence type="ECO:0000256" key="15">
    <source>
        <dbReference type="RuleBase" id="RU364045"/>
    </source>
</evidence>
<proteinExistence type="inferred from homology"/>
<comment type="subunit">
    <text evidence="4 15">Heterotetramer consisting of two non-identical subunits: a beta subunit (TrpG) and a large alpha subunit (TrpE).</text>
</comment>
<feature type="domain" description="Chorismate-utilising enzyme C-terminal" evidence="16">
    <location>
        <begin position="197"/>
        <end position="450"/>
    </location>
</feature>
<dbReference type="EC" id="4.1.3.27" evidence="5 15"/>
<dbReference type="RefSeq" id="WP_091773060.1">
    <property type="nucleotide sequence ID" value="NZ_FOES01000007.1"/>
</dbReference>
<dbReference type="InterPro" id="IPR006805">
    <property type="entry name" value="Anth_synth_I_N"/>
</dbReference>
<comment type="pathway">
    <text evidence="2 15">Amino-acid biosynthesis; L-tryptophan biosynthesis; L-tryptophan from chorismate: step 1/5.</text>
</comment>
<dbReference type="PRINTS" id="PR00095">
    <property type="entry name" value="ANTSNTHASEI"/>
</dbReference>
<gene>
    <name evidence="15" type="primary">trpE</name>
    <name evidence="18" type="ORF">SAMN05216362_10794</name>
</gene>
<sequence>MVQMSYRIIEGDTHTPISIFLKLSGKKKFLLESSLKHEKSGRYSIIGANPFYEIKALNQQVEHHNVINETRRTEINQPFKVLESLLRKDLDLPIDVPFPTGGIGYVAYDTVRQFEEIGNELPDSLDMPDIHLMFYEKVFVYDHLMQKIYLIAVERWITEEKTQLHATLDDMERQLEEGQEQVLKQFRLSPFQSNIEQHDFESKVAQIKKHILEGDIFQAVLSQRLSANYEGDPFSFYRKLRKTNPSPYMFYIDFGDYTVVGASPESLIKVHGKTVTTNPIAGTRKRGATDGEDLALEHDLLNDEKEIAEHKMLVDLGRNDLGRICKPGTIELTKYMVIERYRYVMHIVSEVTGELDQNQSSLQALKACLPAGTVSGAPKIRAMQILNQLENVKRGVYSGAVGYIAINGQLDFALAIRTMVIKDQKAHVQAGAGVVHDSLPNNEFEETLNKARALLEVN</sequence>
<keyword evidence="7 15" id="KW-0028">Amino-acid biosynthesis</keyword>
<dbReference type="InterPro" id="IPR019999">
    <property type="entry name" value="Anth_synth_I-like"/>
</dbReference>
<dbReference type="UniPathway" id="UPA00035">
    <property type="reaction ID" value="UER00040"/>
</dbReference>
<keyword evidence="12 15" id="KW-0456">Lyase</keyword>
<evidence type="ECO:0000256" key="5">
    <source>
        <dbReference type="ARBA" id="ARBA00012266"/>
    </source>
</evidence>
<dbReference type="GO" id="GO:0046872">
    <property type="term" value="F:metal ion binding"/>
    <property type="evidence" value="ECO:0007669"/>
    <property type="project" value="UniProtKB-KW"/>
</dbReference>
<dbReference type="GO" id="GO:0004049">
    <property type="term" value="F:anthranilate synthase activity"/>
    <property type="evidence" value="ECO:0007669"/>
    <property type="project" value="UniProtKB-EC"/>
</dbReference>
<evidence type="ECO:0000256" key="13">
    <source>
        <dbReference type="ARBA" id="ARBA00025634"/>
    </source>
</evidence>
<evidence type="ECO:0000256" key="2">
    <source>
        <dbReference type="ARBA" id="ARBA00004873"/>
    </source>
</evidence>
<evidence type="ECO:0000256" key="11">
    <source>
        <dbReference type="ARBA" id="ARBA00023141"/>
    </source>
</evidence>
<keyword evidence="19" id="KW-1185">Reference proteome</keyword>
<protein>
    <recommendedName>
        <fullName evidence="6 15">Anthranilate synthase component 1</fullName>
        <ecNumber evidence="5 15">4.1.3.27</ecNumber>
    </recommendedName>
</protein>
<dbReference type="Proteomes" id="UP000199427">
    <property type="component" value="Unassembled WGS sequence"/>
</dbReference>
<comment type="catalytic activity">
    <reaction evidence="14 15">
        <text>chorismate + L-glutamine = anthranilate + pyruvate + L-glutamate + H(+)</text>
        <dbReference type="Rhea" id="RHEA:21732"/>
        <dbReference type="ChEBI" id="CHEBI:15361"/>
        <dbReference type="ChEBI" id="CHEBI:15378"/>
        <dbReference type="ChEBI" id="CHEBI:16567"/>
        <dbReference type="ChEBI" id="CHEBI:29748"/>
        <dbReference type="ChEBI" id="CHEBI:29985"/>
        <dbReference type="ChEBI" id="CHEBI:58359"/>
        <dbReference type="EC" id="4.1.3.27"/>
    </reaction>
</comment>
<evidence type="ECO:0000256" key="12">
    <source>
        <dbReference type="ARBA" id="ARBA00023239"/>
    </source>
</evidence>
<reference evidence="18 19" key="1">
    <citation type="submission" date="2016-10" db="EMBL/GenBank/DDBJ databases">
        <authorList>
            <person name="de Groot N.N."/>
        </authorList>
    </citation>
    <scope>NUCLEOTIDE SEQUENCE [LARGE SCALE GENOMIC DNA]</scope>
    <source>
        <strain evidence="18 19">DSM 21633</strain>
    </source>
</reference>
<feature type="domain" description="Anthranilate synthase component I N-terminal" evidence="17">
    <location>
        <begin position="12"/>
        <end position="150"/>
    </location>
</feature>
<evidence type="ECO:0000259" key="16">
    <source>
        <dbReference type="Pfam" id="PF00425"/>
    </source>
</evidence>
<dbReference type="PANTHER" id="PTHR11236:SF48">
    <property type="entry name" value="ISOCHORISMATE SYNTHASE MENF"/>
    <property type="match status" value="1"/>
</dbReference>
<comment type="function">
    <text evidence="13 15">Part of a heterotetrameric complex that catalyzes the two-step biosynthesis of anthranilate, an intermediate in the biosynthesis of L-tryptophan. In the first step, the glutamine-binding beta subunit (TrpG) of anthranilate synthase (AS) provides the glutamine amidotransferase activity which generates ammonia as a substrate that, along with chorismate, is used in the second step, catalyzed by the large alpha subunit of AS (TrpE) to produce anthranilate. In the absence of TrpG, TrpE can synthesize anthranilate directly from chorismate and high concentrations of ammonia.</text>
</comment>
<evidence type="ECO:0000313" key="18">
    <source>
        <dbReference type="EMBL" id="SEQ16135.1"/>
    </source>
</evidence>
<evidence type="ECO:0000256" key="14">
    <source>
        <dbReference type="ARBA" id="ARBA00047683"/>
    </source>
</evidence>
<evidence type="ECO:0000256" key="8">
    <source>
        <dbReference type="ARBA" id="ARBA00022723"/>
    </source>
</evidence>
<evidence type="ECO:0000256" key="3">
    <source>
        <dbReference type="ARBA" id="ARBA00009562"/>
    </source>
</evidence>
<evidence type="ECO:0000256" key="4">
    <source>
        <dbReference type="ARBA" id="ARBA00011575"/>
    </source>
</evidence>
<keyword evidence="10 15" id="KW-0460">Magnesium</keyword>
<dbReference type="AlphaFoldDB" id="A0A1H9DRM0"/>
<dbReference type="STRING" id="571933.SAMN05216362_10794"/>
<dbReference type="InterPro" id="IPR005256">
    <property type="entry name" value="Anth_synth_I_PabB"/>
</dbReference>
<keyword evidence="11 15" id="KW-0057">Aromatic amino acid biosynthesis</keyword>
<dbReference type="EMBL" id="FOES01000007">
    <property type="protein sequence ID" value="SEQ16135.1"/>
    <property type="molecule type" value="Genomic_DNA"/>
</dbReference>
<dbReference type="Gene3D" id="3.60.120.10">
    <property type="entry name" value="Anthranilate synthase"/>
    <property type="match status" value="1"/>
</dbReference>
<organism evidence="18 19">
    <name type="scientific">Piscibacillus halophilus</name>
    <dbReference type="NCBI Taxonomy" id="571933"/>
    <lineage>
        <taxon>Bacteria</taxon>
        <taxon>Bacillati</taxon>
        <taxon>Bacillota</taxon>
        <taxon>Bacilli</taxon>
        <taxon>Bacillales</taxon>
        <taxon>Bacillaceae</taxon>
        <taxon>Piscibacillus</taxon>
    </lineage>
</organism>
<evidence type="ECO:0000256" key="7">
    <source>
        <dbReference type="ARBA" id="ARBA00022605"/>
    </source>
</evidence>
<dbReference type="Pfam" id="PF00425">
    <property type="entry name" value="Chorismate_bind"/>
    <property type="match status" value="1"/>
</dbReference>
<dbReference type="OrthoDB" id="9803598at2"/>
<dbReference type="PANTHER" id="PTHR11236">
    <property type="entry name" value="AMINOBENZOATE/ANTHRANILATE SYNTHASE"/>
    <property type="match status" value="1"/>
</dbReference>
<comment type="similarity">
    <text evidence="3 15">Belongs to the anthranilate synthase component I family.</text>
</comment>
<evidence type="ECO:0000256" key="10">
    <source>
        <dbReference type="ARBA" id="ARBA00022842"/>
    </source>
</evidence>
<dbReference type="NCBIfam" id="TIGR00564">
    <property type="entry name" value="trpE_most"/>
    <property type="match status" value="1"/>
</dbReference>
<keyword evidence="9 15" id="KW-0822">Tryptophan biosynthesis</keyword>
<comment type="cofactor">
    <cofactor evidence="1 15">
        <name>Mg(2+)</name>
        <dbReference type="ChEBI" id="CHEBI:18420"/>
    </cofactor>
</comment>